<keyword evidence="3" id="KW-1185">Reference proteome</keyword>
<name>A0ABY7D7R9_9BASI</name>
<organism evidence="2 3">
    <name type="scientific">Puccinia triticina</name>
    <dbReference type="NCBI Taxonomy" id="208348"/>
    <lineage>
        <taxon>Eukaryota</taxon>
        <taxon>Fungi</taxon>
        <taxon>Dikarya</taxon>
        <taxon>Basidiomycota</taxon>
        <taxon>Pucciniomycotina</taxon>
        <taxon>Pucciniomycetes</taxon>
        <taxon>Pucciniales</taxon>
        <taxon>Pucciniaceae</taxon>
        <taxon>Puccinia</taxon>
    </lineage>
</organism>
<dbReference type="EMBL" id="CP110436">
    <property type="protein sequence ID" value="WAQ92396.1"/>
    <property type="molecule type" value="Genomic_DNA"/>
</dbReference>
<dbReference type="Proteomes" id="UP001164743">
    <property type="component" value="Chromosome 16A"/>
</dbReference>
<evidence type="ECO:0000256" key="1">
    <source>
        <dbReference type="SAM" id="MobiDB-lite"/>
    </source>
</evidence>
<feature type="compositionally biased region" description="Polar residues" evidence="1">
    <location>
        <begin position="67"/>
        <end position="76"/>
    </location>
</feature>
<dbReference type="GeneID" id="77804876"/>
<feature type="region of interest" description="Disordered" evidence="1">
    <location>
        <begin position="1"/>
        <end position="76"/>
    </location>
</feature>
<sequence length="76" mass="8311">MLPLSVNGLSQTHGKNFMTPSLIISPLPPSTPTKSFLYTSNTPHPQSLKSIPWPANPAQNPNPNQPSTNHRQSQKI</sequence>
<proteinExistence type="predicted"/>
<gene>
    <name evidence="2" type="ORF">PtA15_16A304</name>
</gene>
<protein>
    <submittedName>
        <fullName evidence="2">Uncharacterized protein</fullName>
    </submittedName>
</protein>
<accession>A0ABY7D7R9</accession>
<feature type="compositionally biased region" description="Polar residues" evidence="1">
    <location>
        <begin position="34"/>
        <end position="49"/>
    </location>
</feature>
<evidence type="ECO:0000313" key="3">
    <source>
        <dbReference type="Proteomes" id="UP001164743"/>
    </source>
</evidence>
<dbReference type="RefSeq" id="XP_053027951.1">
    <property type="nucleotide sequence ID" value="XM_053163981.1"/>
</dbReference>
<reference evidence="2" key="1">
    <citation type="submission" date="2022-10" db="EMBL/GenBank/DDBJ databases">
        <title>Puccinia triticina Genome sequencing and assembly.</title>
        <authorList>
            <person name="Li C."/>
        </authorList>
    </citation>
    <scope>NUCLEOTIDE SEQUENCE</scope>
    <source>
        <strain evidence="2">Pt15</strain>
    </source>
</reference>
<evidence type="ECO:0000313" key="2">
    <source>
        <dbReference type="EMBL" id="WAQ92396.1"/>
    </source>
</evidence>
<feature type="compositionally biased region" description="Low complexity" evidence="1">
    <location>
        <begin position="56"/>
        <end position="66"/>
    </location>
</feature>